<reference evidence="1" key="1">
    <citation type="submission" date="2023-10" db="EMBL/GenBank/DDBJ databases">
        <authorList>
            <person name="Rodriguez Cubillos JULIANA M."/>
            <person name="De Vega J."/>
        </authorList>
    </citation>
    <scope>NUCLEOTIDE SEQUENCE</scope>
</reference>
<accession>A0ACB0I6I4</accession>
<evidence type="ECO:0000313" key="1">
    <source>
        <dbReference type="EMBL" id="CAJ2627655.1"/>
    </source>
</evidence>
<comment type="caution">
    <text evidence="1">The sequence shown here is derived from an EMBL/GenBank/DDBJ whole genome shotgun (WGS) entry which is preliminary data.</text>
</comment>
<organism evidence="1 2">
    <name type="scientific">Trifolium pratense</name>
    <name type="common">Red clover</name>
    <dbReference type="NCBI Taxonomy" id="57577"/>
    <lineage>
        <taxon>Eukaryota</taxon>
        <taxon>Viridiplantae</taxon>
        <taxon>Streptophyta</taxon>
        <taxon>Embryophyta</taxon>
        <taxon>Tracheophyta</taxon>
        <taxon>Spermatophyta</taxon>
        <taxon>Magnoliopsida</taxon>
        <taxon>eudicotyledons</taxon>
        <taxon>Gunneridae</taxon>
        <taxon>Pentapetalae</taxon>
        <taxon>rosids</taxon>
        <taxon>fabids</taxon>
        <taxon>Fabales</taxon>
        <taxon>Fabaceae</taxon>
        <taxon>Papilionoideae</taxon>
        <taxon>50 kb inversion clade</taxon>
        <taxon>NPAAA clade</taxon>
        <taxon>Hologalegina</taxon>
        <taxon>IRL clade</taxon>
        <taxon>Trifolieae</taxon>
        <taxon>Trifolium</taxon>
    </lineage>
</organism>
<proteinExistence type="predicted"/>
<evidence type="ECO:0000313" key="2">
    <source>
        <dbReference type="Proteomes" id="UP001177021"/>
    </source>
</evidence>
<keyword evidence="2" id="KW-1185">Reference proteome</keyword>
<dbReference type="EMBL" id="CASHSV030000001">
    <property type="protein sequence ID" value="CAJ2627655.1"/>
    <property type="molecule type" value="Genomic_DNA"/>
</dbReference>
<gene>
    <name evidence="1" type="ORF">MILVUS5_LOCUS59</name>
</gene>
<dbReference type="Proteomes" id="UP001177021">
    <property type="component" value="Unassembled WGS sequence"/>
</dbReference>
<protein>
    <submittedName>
        <fullName evidence="1">Uncharacterized protein</fullName>
    </submittedName>
</protein>
<sequence length="132" mass="14582">MGFRKRKKNNLLFTIHHPSSPSLCQTPLLPPPPFIDATDLPLQENRDSDSQFEALSREPPPLWSIPTVIAAFIQLPMLVVNFGGFVCIAAAVLVCTAAARLGMSVGSNCSLFPIRVRFHYITHVSIHVSFKL</sequence>
<name>A0ACB0I6I4_TRIPR</name>